<dbReference type="OrthoDB" id="3263285at2759"/>
<reference evidence="1" key="1">
    <citation type="submission" date="2020-11" db="EMBL/GenBank/DDBJ databases">
        <authorList>
            <consortium name="DOE Joint Genome Institute"/>
            <person name="Ahrendt S."/>
            <person name="Riley R."/>
            <person name="Andreopoulos W."/>
            <person name="Labutti K."/>
            <person name="Pangilinan J."/>
            <person name="Ruiz-Duenas F.J."/>
            <person name="Barrasa J.M."/>
            <person name="Sanchez-Garcia M."/>
            <person name="Camarero S."/>
            <person name="Miyauchi S."/>
            <person name="Serrano A."/>
            <person name="Linde D."/>
            <person name="Babiker R."/>
            <person name="Drula E."/>
            <person name="Ayuso-Fernandez I."/>
            <person name="Pacheco R."/>
            <person name="Padilla G."/>
            <person name="Ferreira P."/>
            <person name="Barriuso J."/>
            <person name="Kellner H."/>
            <person name="Castanera R."/>
            <person name="Alfaro M."/>
            <person name="Ramirez L."/>
            <person name="Pisabarro A.G."/>
            <person name="Kuo A."/>
            <person name="Tritt A."/>
            <person name="Lipzen A."/>
            <person name="He G."/>
            <person name="Yan M."/>
            <person name="Ng V."/>
            <person name="Cullen D."/>
            <person name="Martin F."/>
            <person name="Rosso M.-N."/>
            <person name="Henrissat B."/>
            <person name="Hibbett D."/>
            <person name="Martinez A.T."/>
            <person name="Grigoriev I.V."/>
        </authorList>
    </citation>
    <scope>NUCLEOTIDE SEQUENCE</scope>
    <source>
        <strain evidence="1">AH 40177</strain>
    </source>
</reference>
<dbReference type="EMBL" id="JADNRY010000009">
    <property type="protein sequence ID" value="KAF9075562.1"/>
    <property type="molecule type" value="Genomic_DNA"/>
</dbReference>
<accession>A0A9P5Q6M0</accession>
<organism evidence="1 2">
    <name type="scientific">Rhodocollybia butyracea</name>
    <dbReference type="NCBI Taxonomy" id="206335"/>
    <lineage>
        <taxon>Eukaryota</taxon>
        <taxon>Fungi</taxon>
        <taxon>Dikarya</taxon>
        <taxon>Basidiomycota</taxon>
        <taxon>Agaricomycotina</taxon>
        <taxon>Agaricomycetes</taxon>
        <taxon>Agaricomycetidae</taxon>
        <taxon>Agaricales</taxon>
        <taxon>Marasmiineae</taxon>
        <taxon>Omphalotaceae</taxon>
        <taxon>Rhodocollybia</taxon>
    </lineage>
</organism>
<comment type="caution">
    <text evidence="1">The sequence shown here is derived from an EMBL/GenBank/DDBJ whole genome shotgun (WGS) entry which is preliminary data.</text>
</comment>
<gene>
    <name evidence="1" type="ORF">BDP27DRAFT_1315274</name>
</gene>
<proteinExistence type="predicted"/>
<dbReference type="AlphaFoldDB" id="A0A9P5Q6M0"/>
<name>A0A9P5Q6M0_9AGAR</name>
<evidence type="ECO:0000313" key="2">
    <source>
        <dbReference type="Proteomes" id="UP000772434"/>
    </source>
</evidence>
<sequence length="286" mass="33116">MFFSPILRASQRLFTVAGGVNFSPQAAEHIAALPAIPPRPETRRTPWLSPLELETYLYPLTALCPWKVRLRHYTPERCIYIPRERDSMLGNGLVLSGSYCFTDKRAASNFIKEVKYIAEQEGSIYTLQKCQEIRDITKATKQPNILAKERYHLVNIKTLTPKAFIPQSILDLRPSSTKKLFPAKDVTPFPNILTIPGLTMRDIRFSLFVDQLFRDEFRARSGLNSFVKNVAPKPDYLDEVFRFNFCECCGLPHALRYCPQRVSYEYPLPPRPKIKRVRHKYKLFAQ</sequence>
<evidence type="ECO:0000313" key="1">
    <source>
        <dbReference type="EMBL" id="KAF9075562.1"/>
    </source>
</evidence>
<keyword evidence="2" id="KW-1185">Reference proteome</keyword>
<protein>
    <submittedName>
        <fullName evidence="1">Uncharacterized protein</fullName>
    </submittedName>
</protein>
<dbReference type="Proteomes" id="UP000772434">
    <property type="component" value="Unassembled WGS sequence"/>
</dbReference>